<dbReference type="Proteomes" id="UP001176517">
    <property type="component" value="Unassembled WGS sequence"/>
</dbReference>
<organism evidence="2 3">
    <name type="scientific">Tilletia horrida</name>
    <dbReference type="NCBI Taxonomy" id="155126"/>
    <lineage>
        <taxon>Eukaryota</taxon>
        <taxon>Fungi</taxon>
        <taxon>Dikarya</taxon>
        <taxon>Basidiomycota</taxon>
        <taxon>Ustilaginomycotina</taxon>
        <taxon>Exobasidiomycetes</taxon>
        <taxon>Tilletiales</taxon>
        <taxon>Tilletiaceae</taxon>
        <taxon>Tilletia</taxon>
    </lineage>
</organism>
<comment type="caution">
    <text evidence="2">The sequence shown here is derived from an EMBL/GenBank/DDBJ whole genome shotgun (WGS) entry which is preliminary data.</text>
</comment>
<keyword evidence="1" id="KW-0732">Signal</keyword>
<dbReference type="AlphaFoldDB" id="A0AAN6GW81"/>
<evidence type="ECO:0000256" key="1">
    <source>
        <dbReference type="SAM" id="SignalP"/>
    </source>
</evidence>
<proteinExistence type="predicted"/>
<feature type="chain" id="PRO_5042897533" description="Glycoside hydrolase 131 catalytic N-terminal domain-containing protein" evidence="1">
    <location>
        <begin position="19"/>
        <end position="276"/>
    </location>
</feature>
<feature type="signal peptide" evidence="1">
    <location>
        <begin position="1"/>
        <end position="18"/>
    </location>
</feature>
<sequence>MKLVFFSAVVSLALCAAASPVSPAERYASDLAAKLGLGTVSLERSPIEAAPAQERSDVTGAETHVPMVERIVGTVSVTPYKTGTLKAKAKDGSLVNARFSTSAHGVDGKPVLLTELNGKPLRPQSFTFSTGNSSFMGTKPSKGAFKGSKDTKFTYGHLSPTSQDGKQCVEPIALGVTNKPQFITKDDCSRSDDSSQLFQYWELVEVPDKTGKTTLYLQFVGVPQGKGFENDFKGDYALVKRTATVGKGDNAAQATYVGVDYLYGQAVTNAYQLVLV</sequence>
<gene>
    <name evidence="2" type="ORF">OC846_001482</name>
</gene>
<dbReference type="EMBL" id="JAPDMZ010000022">
    <property type="protein sequence ID" value="KAK0555930.1"/>
    <property type="molecule type" value="Genomic_DNA"/>
</dbReference>
<evidence type="ECO:0008006" key="4">
    <source>
        <dbReference type="Google" id="ProtNLM"/>
    </source>
</evidence>
<reference evidence="2" key="1">
    <citation type="journal article" date="2023" name="PhytoFront">
        <title>Draft Genome Resources of Seven Strains of Tilletia horrida, Causal Agent of Kernel Smut of Rice.</title>
        <authorList>
            <person name="Khanal S."/>
            <person name="Antony Babu S."/>
            <person name="Zhou X.G."/>
        </authorList>
    </citation>
    <scope>NUCLEOTIDE SEQUENCE</scope>
    <source>
        <strain evidence="2">TX6</strain>
    </source>
</reference>
<evidence type="ECO:0000313" key="3">
    <source>
        <dbReference type="Proteomes" id="UP001176517"/>
    </source>
</evidence>
<evidence type="ECO:0000313" key="2">
    <source>
        <dbReference type="EMBL" id="KAK0555930.1"/>
    </source>
</evidence>
<protein>
    <recommendedName>
        <fullName evidence="4">Glycoside hydrolase 131 catalytic N-terminal domain-containing protein</fullName>
    </recommendedName>
</protein>
<name>A0AAN6GW81_9BASI</name>
<accession>A0AAN6GW81</accession>
<keyword evidence="3" id="KW-1185">Reference proteome</keyword>